<dbReference type="Proteomes" id="UP001215280">
    <property type="component" value="Unassembled WGS sequence"/>
</dbReference>
<sequence>MYVPRDPKLNLSLVQRDNGREQDWMQFDTGHRGIFWHIGPVFDHLYHEARALNIEVMCYMDLGDYKTSISQCHRGRKLLGLCDRRFMSNEAEIHLLKSEYVEAHSIHTQIVQTTSADQDADSYAFGLLNLSEVDIMSGERTLNLREGLDIPAKTTFLQYFNSRGHDSQGVLLCMERLADVKLWSQQAKEIIQIQTRIVAVEQEILITHPKQLAKLKGLNVPTAIIMFEVGTDENPPLIEELDENGAISLVAS</sequence>
<protein>
    <submittedName>
        <fullName evidence="1">Uncharacterized protein</fullName>
    </submittedName>
</protein>
<evidence type="ECO:0000313" key="1">
    <source>
        <dbReference type="EMBL" id="KAJ7784917.1"/>
    </source>
</evidence>
<organism evidence="1 2">
    <name type="scientific">Mycena maculata</name>
    <dbReference type="NCBI Taxonomy" id="230809"/>
    <lineage>
        <taxon>Eukaryota</taxon>
        <taxon>Fungi</taxon>
        <taxon>Dikarya</taxon>
        <taxon>Basidiomycota</taxon>
        <taxon>Agaricomycotina</taxon>
        <taxon>Agaricomycetes</taxon>
        <taxon>Agaricomycetidae</taxon>
        <taxon>Agaricales</taxon>
        <taxon>Marasmiineae</taxon>
        <taxon>Mycenaceae</taxon>
        <taxon>Mycena</taxon>
    </lineage>
</organism>
<evidence type="ECO:0000313" key="2">
    <source>
        <dbReference type="Proteomes" id="UP001215280"/>
    </source>
</evidence>
<dbReference type="EMBL" id="JARJLG010000001">
    <property type="protein sequence ID" value="KAJ7784917.1"/>
    <property type="molecule type" value="Genomic_DNA"/>
</dbReference>
<keyword evidence="2" id="KW-1185">Reference proteome</keyword>
<proteinExistence type="predicted"/>
<gene>
    <name evidence="1" type="ORF">DFH07DRAFT_763529</name>
</gene>
<reference evidence="1" key="1">
    <citation type="submission" date="2023-03" db="EMBL/GenBank/DDBJ databases">
        <title>Massive genome expansion in bonnet fungi (Mycena s.s.) driven by repeated elements and novel gene families across ecological guilds.</title>
        <authorList>
            <consortium name="Lawrence Berkeley National Laboratory"/>
            <person name="Harder C.B."/>
            <person name="Miyauchi S."/>
            <person name="Viragh M."/>
            <person name="Kuo A."/>
            <person name="Thoen E."/>
            <person name="Andreopoulos B."/>
            <person name="Lu D."/>
            <person name="Skrede I."/>
            <person name="Drula E."/>
            <person name="Henrissat B."/>
            <person name="Morin E."/>
            <person name="Kohler A."/>
            <person name="Barry K."/>
            <person name="LaButti K."/>
            <person name="Morin E."/>
            <person name="Salamov A."/>
            <person name="Lipzen A."/>
            <person name="Mereny Z."/>
            <person name="Hegedus B."/>
            <person name="Baldrian P."/>
            <person name="Stursova M."/>
            <person name="Weitz H."/>
            <person name="Taylor A."/>
            <person name="Grigoriev I.V."/>
            <person name="Nagy L.G."/>
            <person name="Martin F."/>
            <person name="Kauserud H."/>
        </authorList>
    </citation>
    <scope>NUCLEOTIDE SEQUENCE</scope>
    <source>
        <strain evidence="1">CBHHK188m</strain>
    </source>
</reference>
<comment type="caution">
    <text evidence="1">The sequence shown here is derived from an EMBL/GenBank/DDBJ whole genome shotgun (WGS) entry which is preliminary data.</text>
</comment>
<dbReference type="AlphaFoldDB" id="A0AAD7KG34"/>
<accession>A0AAD7KG34</accession>
<name>A0AAD7KG34_9AGAR</name>